<dbReference type="KEGG" id="tmn:UCRPA7_4939"/>
<reference evidence="3" key="1">
    <citation type="journal article" date="2013" name="Genome Announc.">
        <title>Draft genome sequence of the ascomycete Phaeoacremonium aleophilum strain UCR-PA7, a causal agent of the esca disease complex in grapevines.</title>
        <authorList>
            <person name="Blanco-Ulate B."/>
            <person name="Rolshausen P."/>
            <person name="Cantu D."/>
        </authorList>
    </citation>
    <scope>NUCLEOTIDE SEQUENCE [LARGE SCALE GENOMIC DNA]</scope>
    <source>
        <strain evidence="3">UCR-PA7</strain>
    </source>
</reference>
<keyword evidence="3" id="KW-1185">Reference proteome</keyword>
<feature type="compositionally biased region" description="Polar residues" evidence="1">
    <location>
        <begin position="239"/>
        <end position="262"/>
    </location>
</feature>
<protein>
    <submittedName>
        <fullName evidence="2">Uncharacterized protein</fullName>
    </submittedName>
</protein>
<feature type="region of interest" description="Disordered" evidence="1">
    <location>
        <begin position="196"/>
        <end position="274"/>
    </location>
</feature>
<feature type="compositionally biased region" description="Polar residues" evidence="1">
    <location>
        <begin position="198"/>
        <end position="232"/>
    </location>
</feature>
<accession>R8BJL0</accession>
<dbReference type="RefSeq" id="XP_007915681.1">
    <property type="nucleotide sequence ID" value="XM_007917490.1"/>
</dbReference>
<dbReference type="AlphaFoldDB" id="R8BJL0"/>
<organism evidence="2 3">
    <name type="scientific">Phaeoacremonium minimum (strain UCR-PA7)</name>
    <name type="common">Esca disease fungus</name>
    <name type="synonym">Togninia minima</name>
    <dbReference type="NCBI Taxonomy" id="1286976"/>
    <lineage>
        <taxon>Eukaryota</taxon>
        <taxon>Fungi</taxon>
        <taxon>Dikarya</taxon>
        <taxon>Ascomycota</taxon>
        <taxon>Pezizomycotina</taxon>
        <taxon>Sordariomycetes</taxon>
        <taxon>Sordariomycetidae</taxon>
        <taxon>Togniniales</taxon>
        <taxon>Togniniaceae</taxon>
        <taxon>Phaeoacremonium</taxon>
    </lineage>
</organism>
<evidence type="ECO:0000313" key="3">
    <source>
        <dbReference type="Proteomes" id="UP000014074"/>
    </source>
</evidence>
<dbReference type="GeneID" id="19325442"/>
<proteinExistence type="predicted"/>
<sequence length="316" mass="34795">MTVKKAQSSAPKADASKLVVLNDPLNDEEEDIEYCPPRPKDIPYESDIFPDGVLNFDVLKPENRIKGYYDYYHNSVDDNGMTRIERQMHESQQRAFKKLDEQVKKDLDEMDWSVRDVPASKHVLKKQAASLGGQSTGTGARKQSRIVAKPPPTIASRKAASALSMATKTSAAQPRIKAKPEMVPARGPLSLLGAKKPLSQQAPAKPTSTENSGALAASRSTLGYTKGRSASSMVHGRKPQTTIAPLPRSFSTASTGSDTTITPERYAEGQRTSESEDWRRLEFLSIFDGEDDDDGQLGSDLPMDDLEENFEFKVNF</sequence>
<dbReference type="OrthoDB" id="5327145at2759"/>
<dbReference type="EMBL" id="KB933143">
    <property type="protein sequence ID" value="EON99538.1"/>
    <property type="molecule type" value="Genomic_DNA"/>
</dbReference>
<evidence type="ECO:0000313" key="2">
    <source>
        <dbReference type="EMBL" id="EON99538.1"/>
    </source>
</evidence>
<dbReference type="Proteomes" id="UP000014074">
    <property type="component" value="Unassembled WGS sequence"/>
</dbReference>
<name>R8BJL0_PHAM7</name>
<dbReference type="eggNOG" id="ENOG502S7FM">
    <property type="taxonomic scope" value="Eukaryota"/>
</dbReference>
<gene>
    <name evidence="2" type="ORF">UCRPA7_4939</name>
</gene>
<feature type="compositionally biased region" description="Basic and acidic residues" evidence="1">
    <location>
        <begin position="265"/>
        <end position="274"/>
    </location>
</feature>
<dbReference type="HOGENOM" id="CLU_042952_0_0_1"/>
<evidence type="ECO:0000256" key="1">
    <source>
        <dbReference type="SAM" id="MobiDB-lite"/>
    </source>
</evidence>